<dbReference type="KEGG" id="crs:FQB35_10020"/>
<evidence type="ECO:0000313" key="2">
    <source>
        <dbReference type="Proteomes" id="UP000324646"/>
    </source>
</evidence>
<reference evidence="1 2" key="1">
    <citation type="submission" date="2019-07" db="EMBL/GenBank/DDBJ databases">
        <title>Complete genome of Crassaminicella thermophila SY095.</title>
        <authorList>
            <person name="Li X."/>
        </authorList>
    </citation>
    <scope>NUCLEOTIDE SEQUENCE [LARGE SCALE GENOMIC DNA]</scope>
    <source>
        <strain evidence="1 2">SY095</strain>
    </source>
</reference>
<protein>
    <submittedName>
        <fullName evidence="1">Uncharacterized protein</fullName>
    </submittedName>
</protein>
<keyword evidence="2" id="KW-1185">Reference proteome</keyword>
<dbReference type="OrthoDB" id="5459846at2"/>
<accession>A0A5C0SG00</accession>
<sequence length="101" mass="11497">MAKILVTKNNFDQFISKGDNKFYVDKKMILSPCVKDILRDKGMTIVYGKKEDLTKSKIEINNCIIEDEVKIIAAILKNEFNIADDNDVGMITQKVLEKIKG</sequence>
<name>A0A5C0SG00_CRATE</name>
<dbReference type="EMBL" id="CP042243">
    <property type="protein sequence ID" value="QEK12637.1"/>
    <property type="molecule type" value="Genomic_DNA"/>
</dbReference>
<dbReference type="Proteomes" id="UP000324646">
    <property type="component" value="Chromosome"/>
</dbReference>
<evidence type="ECO:0000313" key="1">
    <source>
        <dbReference type="EMBL" id="QEK12637.1"/>
    </source>
</evidence>
<dbReference type="AlphaFoldDB" id="A0A5C0SG00"/>
<organism evidence="1 2">
    <name type="scientific">Crassaminicella thermophila</name>
    <dbReference type="NCBI Taxonomy" id="2599308"/>
    <lineage>
        <taxon>Bacteria</taxon>
        <taxon>Bacillati</taxon>
        <taxon>Bacillota</taxon>
        <taxon>Clostridia</taxon>
        <taxon>Eubacteriales</taxon>
        <taxon>Clostridiaceae</taxon>
        <taxon>Crassaminicella</taxon>
    </lineage>
</organism>
<dbReference type="RefSeq" id="WP_148809788.1">
    <property type="nucleotide sequence ID" value="NZ_CP042243.1"/>
</dbReference>
<proteinExistence type="predicted"/>
<gene>
    <name evidence="1" type="ORF">FQB35_10020</name>
</gene>